<accession>A0A0M4MT92</accession>
<reference evidence="4" key="1">
    <citation type="journal article" date="2015" name="Parasit. Vectors">
        <title>Characterization and annotation of Babesia orientalis apicoplast genome.</title>
        <authorList>
            <person name="Huang Y."/>
            <person name="He L."/>
            <person name="Hu J."/>
            <person name="He P."/>
            <person name="He J."/>
            <person name="Yu L."/>
            <person name="Malobi N."/>
            <person name="Zhou Y."/>
            <person name="Shen B."/>
            <person name="Zhao J."/>
        </authorList>
    </citation>
    <scope>NUCLEOTIDE SEQUENCE</scope>
    <source>
        <strain evidence="4">Wuhan</strain>
    </source>
</reference>
<evidence type="ECO:0000256" key="2">
    <source>
        <dbReference type="ARBA" id="ARBA00022980"/>
    </source>
</evidence>
<gene>
    <name evidence="4" type="primary">rps8</name>
</gene>
<dbReference type="AlphaFoldDB" id="A0A0M4MT92"/>
<dbReference type="Gene3D" id="3.30.1490.10">
    <property type="match status" value="1"/>
</dbReference>
<dbReference type="InterPro" id="IPR000630">
    <property type="entry name" value="Ribosomal_uS8"/>
</dbReference>
<evidence type="ECO:0000256" key="1">
    <source>
        <dbReference type="ARBA" id="ARBA00006471"/>
    </source>
</evidence>
<proteinExistence type="inferred from homology"/>
<dbReference type="GO" id="GO:0003735">
    <property type="term" value="F:structural constituent of ribosome"/>
    <property type="evidence" value="ECO:0007669"/>
    <property type="project" value="InterPro"/>
</dbReference>
<dbReference type="GO" id="GO:0006412">
    <property type="term" value="P:translation"/>
    <property type="evidence" value="ECO:0007669"/>
    <property type="project" value="InterPro"/>
</dbReference>
<dbReference type="RefSeq" id="YP_009170370.1">
    <property type="nucleotide sequence ID" value="NC_028029.1"/>
</dbReference>
<keyword evidence="2 4" id="KW-0689">Ribosomal protein</keyword>
<dbReference type="InterPro" id="IPR035987">
    <property type="entry name" value="Ribosomal_uS8_sf"/>
</dbReference>
<dbReference type="SUPFAM" id="SSF56047">
    <property type="entry name" value="Ribosomal protein S8"/>
    <property type="match status" value="1"/>
</dbReference>
<dbReference type="GO" id="GO:1990904">
    <property type="term" value="C:ribonucleoprotein complex"/>
    <property type="evidence" value="ECO:0007669"/>
    <property type="project" value="UniProtKB-KW"/>
</dbReference>
<evidence type="ECO:0000256" key="3">
    <source>
        <dbReference type="ARBA" id="ARBA00023274"/>
    </source>
</evidence>
<protein>
    <submittedName>
        <fullName evidence="4">Ribosomal protein S8</fullName>
    </submittedName>
</protein>
<dbReference type="GeneID" id="26044074"/>
<organism evidence="4">
    <name type="scientific">Babesia orientalis</name>
    <dbReference type="NCBI Taxonomy" id="273649"/>
    <lineage>
        <taxon>Eukaryota</taxon>
        <taxon>Sar</taxon>
        <taxon>Alveolata</taxon>
        <taxon>Apicomplexa</taxon>
        <taxon>Aconoidasida</taxon>
        <taxon>Piroplasmida</taxon>
        <taxon>Babesiidae</taxon>
        <taxon>Babesia</taxon>
    </lineage>
</organism>
<name>A0A0M4MT92_9APIC</name>
<dbReference type="Pfam" id="PF00410">
    <property type="entry name" value="Ribosomal_S8"/>
    <property type="match status" value="1"/>
</dbReference>
<keyword evidence="3" id="KW-0687">Ribonucleoprotein</keyword>
<evidence type="ECO:0000313" key="4">
    <source>
        <dbReference type="EMBL" id="ALE29370.1"/>
    </source>
</evidence>
<dbReference type="GO" id="GO:0005840">
    <property type="term" value="C:ribosome"/>
    <property type="evidence" value="ECO:0007669"/>
    <property type="project" value="UniProtKB-KW"/>
</dbReference>
<dbReference type="EMBL" id="KT428643">
    <property type="protein sequence ID" value="ALE29370.1"/>
    <property type="molecule type" value="Genomic_DNA"/>
</dbReference>
<sequence>MKKLNIQNKKLLEYIYKKCLLLNYISYYKKININNMFYKFEVHYNNIYYVKNFYKISNYIYIKYSELKRINKNLHSGVLLLSTSMGILTNAKAEMLKLGGVLICYIS</sequence>
<comment type="similarity">
    <text evidence="1">Belongs to the universal ribosomal protein uS8 family.</text>
</comment>